<dbReference type="GO" id="GO:0005524">
    <property type="term" value="F:ATP binding"/>
    <property type="evidence" value="ECO:0007669"/>
    <property type="project" value="UniProtKB-KW"/>
</dbReference>
<dbReference type="PROSITE" id="PS00211">
    <property type="entry name" value="ABC_TRANSPORTER_1"/>
    <property type="match status" value="1"/>
</dbReference>
<sequence>MILRVDNLTFSYHSKLVLDKVSFSIDRGECVAILGINGAGKSTLLKCINRILTPEGGCVFIDSIDITKMHQIDIAKNIGYVPQRTNTTRMTVFDAVLLGRRPYIKIDATNEDIDIVNDILKNLSLEDYSLKYIDELSGGEFQKVLIARALAQQPKVLLLDEPTSSLDLKNQIEVLDFIKDIAKKNGISVVVVIHDLNLALRFADKYILMRDSRIYSVGGEEVITEESIRDVYSVDVKIENISNKKIIIPI</sequence>
<evidence type="ECO:0000256" key="1">
    <source>
        <dbReference type="ARBA" id="ARBA00005417"/>
    </source>
</evidence>
<feature type="domain" description="ABC transporter" evidence="5">
    <location>
        <begin position="3"/>
        <end position="236"/>
    </location>
</feature>
<accession>A0A1M4XTV3</accession>
<dbReference type="PANTHER" id="PTHR42734">
    <property type="entry name" value="METAL TRANSPORT SYSTEM ATP-BINDING PROTEIN TM_0124-RELATED"/>
    <property type="match status" value="1"/>
</dbReference>
<dbReference type="Proteomes" id="UP000184423">
    <property type="component" value="Unassembled WGS sequence"/>
</dbReference>
<dbReference type="Gene3D" id="3.40.50.300">
    <property type="entry name" value="P-loop containing nucleotide triphosphate hydrolases"/>
    <property type="match status" value="1"/>
</dbReference>
<dbReference type="InterPro" id="IPR050153">
    <property type="entry name" value="Metal_Ion_Import_ABC"/>
</dbReference>
<dbReference type="FunFam" id="3.40.50.300:FF:000134">
    <property type="entry name" value="Iron-enterobactin ABC transporter ATP-binding protein"/>
    <property type="match status" value="1"/>
</dbReference>
<evidence type="ECO:0000256" key="4">
    <source>
        <dbReference type="ARBA" id="ARBA00022840"/>
    </source>
</evidence>
<name>A0A1M4XTV3_9CLOT</name>
<dbReference type="AlphaFoldDB" id="A0A1M4XTV3"/>
<keyword evidence="2" id="KW-0813">Transport</keyword>
<evidence type="ECO:0000259" key="5">
    <source>
        <dbReference type="PROSITE" id="PS50893"/>
    </source>
</evidence>
<keyword evidence="3" id="KW-0547">Nucleotide-binding</keyword>
<comment type="similarity">
    <text evidence="1">Belongs to the ABC transporter superfamily.</text>
</comment>
<evidence type="ECO:0000256" key="2">
    <source>
        <dbReference type="ARBA" id="ARBA00022448"/>
    </source>
</evidence>
<dbReference type="SMART" id="SM00382">
    <property type="entry name" value="AAA"/>
    <property type="match status" value="1"/>
</dbReference>
<dbReference type="InterPro" id="IPR003439">
    <property type="entry name" value="ABC_transporter-like_ATP-bd"/>
</dbReference>
<dbReference type="EMBL" id="FQVG01000026">
    <property type="protein sequence ID" value="SHE97007.1"/>
    <property type="molecule type" value="Genomic_DNA"/>
</dbReference>
<gene>
    <name evidence="6" type="ORF">SAMN02746091_01501</name>
</gene>
<dbReference type="InterPro" id="IPR003593">
    <property type="entry name" value="AAA+_ATPase"/>
</dbReference>
<dbReference type="RefSeq" id="WP_073248791.1">
    <property type="nucleotide sequence ID" value="NZ_FQVG01000026.1"/>
</dbReference>
<dbReference type="InterPro" id="IPR027417">
    <property type="entry name" value="P-loop_NTPase"/>
</dbReference>
<keyword evidence="7" id="KW-1185">Reference proteome</keyword>
<evidence type="ECO:0000313" key="7">
    <source>
        <dbReference type="Proteomes" id="UP000184423"/>
    </source>
</evidence>
<evidence type="ECO:0000313" key="6">
    <source>
        <dbReference type="EMBL" id="SHE97007.1"/>
    </source>
</evidence>
<proteinExistence type="inferred from homology"/>
<dbReference type="GO" id="GO:0016887">
    <property type="term" value="F:ATP hydrolysis activity"/>
    <property type="evidence" value="ECO:0007669"/>
    <property type="project" value="InterPro"/>
</dbReference>
<keyword evidence="4 6" id="KW-0067">ATP-binding</keyword>
<dbReference type="Pfam" id="PF00005">
    <property type="entry name" value="ABC_tran"/>
    <property type="match status" value="1"/>
</dbReference>
<dbReference type="SUPFAM" id="SSF52540">
    <property type="entry name" value="P-loop containing nucleoside triphosphate hydrolases"/>
    <property type="match status" value="1"/>
</dbReference>
<dbReference type="PANTHER" id="PTHR42734:SF6">
    <property type="entry name" value="MOLYBDATE IMPORT ATP-BINDING PROTEIN MOLC"/>
    <property type="match status" value="1"/>
</dbReference>
<dbReference type="CDD" id="cd03214">
    <property type="entry name" value="ABC_Iron-Siderophores_B12_Hemin"/>
    <property type="match status" value="1"/>
</dbReference>
<organism evidence="6 7">
    <name type="scientific">Caloramator proteoclasticus DSM 10124</name>
    <dbReference type="NCBI Taxonomy" id="1121262"/>
    <lineage>
        <taxon>Bacteria</taxon>
        <taxon>Bacillati</taxon>
        <taxon>Bacillota</taxon>
        <taxon>Clostridia</taxon>
        <taxon>Eubacteriales</taxon>
        <taxon>Clostridiaceae</taxon>
        <taxon>Caloramator</taxon>
    </lineage>
</organism>
<evidence type="ECO:0000256" key="3">
    <source>
        <dbReference type="ARBA" id="ARBA00022741"/>
    </source>
</evidence>
<reference evidence="7" key="1">
    <citation type="submission" date="2016-11" db="EMBL/GenBank/DDBJ databases">
        <authorList>
            <person name="Varghese N."/>
            <person name="Submissions S."/>
        </authorList>
    </citation>
    <scope>NUCLEOTIDE SEQUENCE [LARGE SCALE GENOMIC DNA]</scope>
    <source>
        <strain evidence="7">DSM 10124</strain>
    </source>
</reference>
<dbReference type="InterPro" id="IPR017871">
    <property type="entry name" value="ABC_transporter-like_CS"/>
</dbReference>
<dbReference type="PROSITE" id="PS50893">
    <property type="entry name" value="ABC_TRANSPORTER_2"/>
    <property type="match status" value="1"/>
</dbReference>
<protein>
    <submittedName>
        <fullName evidence="6">Iron complex transport system ATP-binding protein</fullName>
    </submittedName>
</protein>